<protein>
    <submittedName>
        <fullName evidence="1">Uncharacterized protein</fullName>
    </submittedName>
</protein>
<organism evidence="1">
    <name type="scientific">viral metagenome</name>
    <dbReference type="NCBI Taxonomy" id="1070528"/>
    <lineage>
        <taxon>unclassified sequences</taxon>
        <taxon>metagenomes</taxon>
        <taxon>organismal metagenomes</taxon>
    </lineage>
</organism>
<name>A0A6C0IGT0_9ZZZZ</name>
<accession>A0A6C0IGT0</accession>
<sequence length="293" mass="34989">MNFQDKLFLKNEDTNYNIVVNKLQDYMLNEDKIENSIKNKIVKKTTVCKKENKHKCEKDEKDEKDEKIIDNQNQHKDIILKENSNKDLQSSTNSIFFPSEKDSLFWSFYIMKNGEASYEMIDFKNLIIEKKIKIEYIEKLRKEKQLLKTYKFATLTHIENQLANEQRIDMNTFLTLCVLENLNVFYISKNTYFELLMNDTSVIHLIKKGFVNGNKYVANFGYKTDNKESEEITKYKNEYYKIDNIDKPIKSISSYKVKELIDFCNKLTIQTVNNETNKNKNKNELYESLIQYF</sequence>
<dbReference type="EMBL" id="MN740170">
    <property type="protein sequence ID" value="QHT91860.1"/>
    <property type="molecule type" value="Genomic_DNA"/>
</dbReference>
<reference evidence="1" key="1">
    <citation type="journal article" date="2020" name="Nature">
        <title>Giant virus diversity and host interactions through global metagenomics.</title>
        <authorList>
            <person name="Schulz F."/>
            <person name="Roux S."/>
            <person name="Paez-Espino D."/>
            <person name="Jungbluth S."/>
            <person name="Walsh D.A."/>
            <person name="Denef V.J."/>
            <person name="McMahon K.D."/>
            <person name="Konstantinidis K.T."/>
            <person name="Eloe-Fadrosh E.A."/>
            <person name="Kyrpides N.C."/>
            <person name="Woyke T."/>
        </authorList>
    </citation>
    <scope>NUCLEOTIDE SEQUENCE</scope>
    <source>
        <strain evidence="1">GVMAG-M-3300023184-86</strain>
    </source>
</reference>
<proteinExistence type="predicted"/>
<evidence type="ECO:0000313" key="1">
    <source>
        <dbReference type="EMBL" id="QHT91860.1"/>
    </source>
</evidence>
<dbReference type="AlphaFoldDB" id="A0A6C0IGT0"/>